<comment type="caution">
    <text evidence="1">The sequence shown here is derived from an EMBL/GenBank/DDBJ whole genome shotgun (WGS) entry which is preliminary data.</text>
</comment>
<accession>A0ACC3T4R1</accession>
<keyword evidence="2" id="KW-1185">Reference proteome</keyword>
<evidence type="ECO:0000313" key="2">
    <source>
        <dbReference type="Proteomes" id="UP001433508"/>
    </source>
</evidence>
<dbReference type="EMBL" id="MU971354">
    <property type="protein sequence ID" value="KAK9238596.1"/>
    <property type="molecule type" value="Genomic_DNA"/>
</dbReference>
<sequence length="171" mass="19118">MSVRFQNIQVQQFVERFKTDSTMLRSRVGTIRPVNEFLDLKRVSKPKNMNDVQKRVTYNLAYFSANYLIIFAMLSVYSLLKNMLLLFVLVFVSASLYGINYLNGADLNLGVVRLTTSQLYVGLLVIALPLGLLASPFSTLLWLLGASCVTIIGHAALMDKPIESAFSEEAV</sequence>
<protein>
    <submittedName>
        <fullName evidence="1">Prenylated rab acceptor PRA1</fullName>
    </submittedName>
</protein>
<dbReference type="Proteomes" id="UP001433508">
    <property type="component" value="Unassembled WGS sequence"/>
</dbReference>
<evidence type="ECO:0000313" key="1">
    <source>
        <dbReference type="EMBL" id="KAK9238596.1"/>
    </source>
</evidence>
<name>A0ACC3T4R1_LIPKO</name>
<organism evidence="1 2">
    <name type="scientific">Lipomyces kononenkoae</name>
    <name type="common">Yeast</name>
    <dbReference type="NCBI Taxonomy" id="34357"/>
    <lineage>
        <taxon>Eukaryota</taxon>
        <taxon>Fungi</taxon>
        <taxon>Dikarya</taxon>
        <taxon>Ascomycota</taxon>
        <taxon>Saccharomycotina</taxon>
        <taxon>Lipomycetes</taxon>
        <taxon>Lipomycetales</taxon>
        <taxon>Lipomycetaceae</taxon>
        <taxon>Lipomyces</taxon>
    </lineage>
</organism>
<gene>
    <name evidence="1" type="ORF">V1525DRAFT_387331</name>
</gene>
<reference evidence="2" key="1">
    <citation type="journal article" date="2024" name="Front. Bioeng. Biotechnol.">
        <title>Genome-scale model development and genomic sequencing of the oleaginous clade Lipomyces.</title>
        <authorList>
            <person name="Czajka J.J."/>
            <person name="Han Y."/>
            <person name="Kim J."/>
            <person name="Mondo S.J."/>
            <person name="Hofstad B.A."/>
            <person name="Robles A."/>
            <person name="Haridas S."/>
            <person name="Riley R."/>
            <person name="LaButti K."/>
            <person name="Pangilinan J."/>
            <person name="Andreopoulos W."/>
            <person name="Lipzen A."/>
            <person name="Yan J."/>
            <person name="Wang M."/>
            <person name="Ng V."/>
            <person name="Grigoriev I.V."/>
            <person name="Spatafora J.W."/>
            <person name="Magnuson J.K."/>
            <person name="Baker S.E."/>
            <person name="Pomraning K.R."/>
        </authorList>
    </citation>
    <scope>NUCLEOTIDE SEQUENCE [LARGE SCALE GENOMIC DNA]</scope>
    <source>
        <strain evidence="2">CBS 7786</strain>
    </source>
</reference>
<proteinExistence type="predicted"/>